<evidence type="ECO:0000256" key="16">
    <source>
        <dbReference type="PIRSR" id="PIRSR600823-2"/>
    </source>
</evidence>
<comment type="cofactor">
    <cofactor evidence="17 20">
        <name>Ca(2+)</name>
        <dbReference type="ChEBI" id="CHEBI:29108"/>
    </cofactor>
    <text evidence="17 20">Binds 2 calcium ions per subunit.</text>
</comment>
<evidence type="ECO:0000256" key="1">
    <source>
        <dbReference type="ARBA" id="ARBA00000189"/>
    </source>
</evidence>
<dbReference type="FunFam" id="1.10.420.10:FF:000008">
    <property type="entry name" value="Peroxidase"/>
    <property type="match status" value="1"/>
</dbReference>
<evidence type="ECO:0000259" key="21">
    <source>
        <dbReference type="PROSITE" id="PS50873"/>
    </source>
</evidence>
<evidence type="ECO:0000256" key="20">
    <source>
        <dbReference type="RuleBase" id="RU362060"/>
    </source>
</evidence>
<dbReference type="FunFam" id="1.10.520.10:FF:000001">
    <property type="entry name" value="Peroxidase"/>
    <property type="match status" value="1"/>
</dbReference>
<dbReference type="InterPro" id="IPR033905">
    <property type="entry name" value="Secretory_peroxidase"/>
</dbReference>
<feature type="binding site" evidence="17">
    <location>
        <position position="71"/>
    </location>
    <ligand>
        <name>Ca(2+)</name>
        <dbReference type="ChEBI" id="CHEBI:29108"/>
        <label>1</label>
    </ligand>
</feature>
<feature type="binding site" evidence="17">
    <location>
        <position position="192"/>
    </location>
    <ligand>
        <name>Ca(2+)</name>
        <dbReference type="ChEBI" id="CHEBI:29108"/>
        <label>2</label>
    </ligand>
</feature>
<feature type="disulfide bond" evidence="19">
    <location>
        <begin position="34"/>
        <end position="113"/>
    </location>
</feature>
<comment type="similarity">
    <text evidence="20">Belongs to the peroxidase family. Classical plant (class III) peroxidase subfamily.</text>
</comment>
<feature type="binding site" evidence="16">
    <location>
        <position position="161"/>
    </location>
    <ligand>
        <name>substrate</name>
    </ligand>
</feature>
<dbReference type="GO" id="GO:0005576">
    <property type="term" value="C:extracellular region"/>
    <property type="evidence" value="ECO:0007669"/>
    <property type="project" value="UniProtKB-SubCell"/>
</dbReference>
<reference evidence="22 23" key="1">
    <citation type="submission" date="2018-09" db="EMBL/GenBank/DDBJ databases">
        <title>A high-quality reference genome of wild soybean provides a powerful tool to mine soybean genomes.</title>
        <authorList>
            <person name="Xie M."/>
            <person name="Chung C.Y.L."/>
            <person name="Li M.-W."/>
            <person name="Wong F.-L."/>
            <person name="Chan T.-F."/>
            <person name="Lam H.-M."/>
        </authorList>
    </citation>
    <scope>NUCLEOTIDE SEQUENCE [LARGE SCALE GENOMIC DNA]</scope>
    <source>
        <strain evidence="23">cv. W05</strain>
        <tissue evidence="22">Hypocotyl of etiolated seedlings</tissue>
    </source>
</reference>
<evidence type="ECO:0000256" key="15">
    <source>
        <dbReference type="PIRSR" id="PIRSR600823-1"/>
    </source>
</evidence>
<evidence type="ECO:0000256" key="2">
    <source>
        <dbReference type="ARBA" id="ARBA00002322"/>
    </source>
</evidence>
<evidence type="ECO:0000256" key="13">
    <source>
        <dbReference type="ARBA" id="ARBA00023180"/>
    </source>
</evidence>
<feature type="binding site" evidence="17">
    <location>
        <position position="252"/>
    </location>
    <ligand>
        <name>Ca(2+)</name>
        <dbReference type="ChEBI" id="CHEBI:29108"/>
        <label>2</label>
    </ligand>
</feature>
<evidence type="ECO:0000256" key="3">
    <source>
        <dbReference type="ARBA" id="ARBA00012313"/>
    </source>
</evidence>
<dbReference type="PROSITE" id="PS00436">
    <property type="entry name" value="PEROXIDASE_2"/>
    <property type="match status" value="1"/>
</dbReference>
<evidence type="ECO:0000256" key="7">
    <source>
        <dbReference type="ARBA" id="ARBA00022723"/>
    </source>
</evidence>
<keyword evidence="10 20" id="KW-0560">Oxidoreductase</keyword>
<feature type="binding site" evidence="17">
    <location>
        <position position="69"/>
    </location>
    <ligand>
        <name>Ca(2+)</name>
        <dbReference type="ChEBI" id="CHEBI:29108"/>
        <label>1</label>
    </ligand>
</feature>
<feature type="disulfide bond" evidence="19">
    <location>
        <begin position="67"/>
        <end position="72"/>
    </location>
</feature>
<dbReference type="SUPFAM" id="SSF48113">
    <property type="entry name" value="Heme-dependent peroxidases"/>
    <property type="match status" value="1"/>
</dbReference>
<keyword evidence="4 20" id="KW-0964">Secreted</keyword>
<keyword evidence="12 19" id="KW-1015">Disulfide bond</keyword>
<dbReference type="PRINTS" id="PR00461">
    <property type="entry name" value="PLPEROXIDASE"/>
</dbReference>
<dbReference type="PROSITE" id="PS50873">
    <property type="entry name" value="PEROXIDASE_4"/>
    <property type="match status" value="1"/>
</dbReference>
<evidence type="ECO:0000256" key="19">
    <source>
        <dbReference type="PIRSR" id="PIRSR600823-5"/>
    </source>
</evidence>
<dbReference type="InterPro" id="IPR019794">
    <property type="entry name" value="Peroxidases_AS"/>
</dbReference>
<dbReference type="PRINTS" id="PR00458">
    <property type="entry name" value="PEROXIDASE"/>
</dbReference>
<evidence type="ECO:0000256" key="11">
    <source>
        <dbReference type="ARBA" id="ARBA00023004"/>
    </source>
</evidence>
<feature type="binding site" evidence="17">
    <location>
        <position position="244"/>
    </location>
    <ligand>
        <name>Ca(2+)</name>
        <dbReference type="ChEBI" id="CHEBI:29108"/>
        <label>2</label>
    </ligand>
</feature>
<evidence type="ECO:0000256" key="6">
    <source>
        <dbReference type="ARBA" id="ARBA00022617"/>
    </source>
</evidence>
<accession>A0A445KG12</accession>
<evidence type="ECO:0000256" key="10">
    <source>
        <dbReference type="ARBA" id="ARBA00023002"/>
    </source>
</evidence>
<evidence type="ECO:0000313" key="22">
    <source>
        <dbReference type="EMBL" id="RZC09807.1"/>
    </source>
</evidence>
<feature type="binding site" evidence="17">
    <location>
        <position position="73"/>
    </location>
    <ligand>
        <name>Ca(2+)</name>
        <dbReference type="ChEBI" id="CHEBI:29108"/>
        <label>1</label>
    </ligand>
</feature>
<dbReference type="GO" id="GO:0140825">
    <property type="term" value="F:lactoperoxidase activity"/>
    <property type="evidence" value="ECO:0007669"/>
    <property type="project" value="UniProtKB-EC"/>
</dbReference>
<dbReference type="Gramene" id="XM_028382437.1">
    <property type="protein sequence ID" value="XP_028238238.1"/>
    <property type="gene ID" value="LOC114417290"/>
</dbReference>
<keyword evidence="5 20" id="KW-0575">Peroxidase</keyword>
<dbReference type="GO" id="GO:0042744">
    <property type="term" value="P:hydrogen peroxide catabolic process"/>
    <property type="evidence" value="ECO:0007669"/>
    <property type="project" value="UniProtKB-KW"/>
</dbReference>
<dbReference type="AlphaFoldDB" id="A0A445KG12"/>
<feature type="binding site" evidence="17">
    <location>
        <position position="66"/>
    </location>
    <ligand>
        <name>Ca(2+)</name>
        <dbReference type="ChEBI" id="CHEBI:29108"/>
        <label>1</label>
    </ligand>
</feature>
<feature type="binding site" evidence="17">
    <location>
        <position position="75"/>
    </location>
    <ligand>
        <name>Ca(2+)</name>
        <dbReference type="ChEBI" id="CHEBI:29108"/>
        <label>1</label>
    </ligand>
</feature>
<dbReference type="GO" id="GO:0006979">
    <property type="term" value="P:response to oxidative stress"/>
    <property type="evidence" value="ECO:0007669"/>
    <property type="project" value="UniProtKB-UniRule"/>
</dbReference>
<proteinExistence type="inferred from homology"/>
<organism evidence="22 23">
    <name type="scientific">Glycine soja</name>
    <name type="common">Wild soybean</name>
    <dbReference type="NCBI Taxonomy" id="3848"/>
    <lineage>
        <taxon>Eukaryota</taxon>
        <taxon>Viridiplantae</taxon>
        <taxon>Streptophyta</taxon>
        <taxon>Embryophyta</taxon>
        <taxon>Tracheophyta</taxon>
        <taxon>Spermatophyta</taxon>
        <taxon>Magnoliopsida</taxon>
        <taxon>eudicotyledons</taxon>
        <taxon>Gunneridae</taxon>
        <taxon>Pentapetalae</taxon>
        <taxon>rosids</taxon>
        <taxon>fabids</taxon>
        <taxon>Fabales</taxon>
        <taxon>Fabaceae</taxon>
        <taxon>Papilionoideae</taxon>
        <taxon>50 kb inversion clade</taxon>
        <taxon>NPAAA clade</taxon>
        <taxon>indigoferoid/millettioid clade</taxon>
        <taxon>Phaseoleae</taxon>
        <taxon>Glycine</taxon>
        <taxon>Glycine subgen. Soja</taxon>
    </lineage>
</organism>
<evidence type="ECO:0000256" key="14">
    <source>
        <dbReference type="ARBA" id="ARBA00023324"/>
    </source>
</evidence>
<evidence type="ECO:0000256" key="12">
    <source>
        <dbReference type="ARBA" id="ARBA00023157"/>
    </source>
</evidence>
<keyword evidence="7 17" id="KW-0479">Metal-binding</keyword>
<feature type="binding site" evidence="17">
    <location>
        <position position="87"/>
    </location>
    <ligand>
        <name>Ca(2+)</name>
        <dbReference type="ChEBI" id="CHEBI:29108"/>
        <label>1</label>
    </ligand>
</feature>
<protein>
    <recommendedName>
        <fullName evidence="3 20">Peroxidase</fullName>
        <ecNumber evidence="3 20">1.11.1.7</ecNumber>
    </recommendedName>
</protein>
<keyword evidence="13" id="KW-0325">Glycoprotein</keyword>
<evidence type="ECO:0000256" key="18">
    <source>
        <dbReference type="PIRSR" id="PIRSR600823-4"/>
    </source>
</evidence>
<dbReference type="CDD" id="cd00693">
    <property type="entry name" value="secretory_peroxidase"/>
    <property type="match status" value="1"/>
</dbReference>
<feature type="active site" description="Proton acceptor" evidence="15">
    <location>
        <position position="65"/>
    </location>
</feature>
<dbReference type="Pfam" id="PF00141">
    <property type="entry name" value="peroxidase"/>
    <property type="match status" value="1"/>
</dbReference>
<feature type="chain" id="PRO_5018823128" description="Peroxidase" evidence="20">
    <location>
        <begin position="24"/>
        <end position="325"/>
    </location>
</feature>
<keyword evidence="14 20" id="KW-0376">Hydrogen peroxide</keyword>
<dbReference type="Proteomes" id="UP000289340">
    <property type="component" value="Chromosome 6"/>
</dbReference>
<dbReference type="InterPro" id="IPR002016">
    <property type="entry name" value="Haem_peroxidase"/>
</dbReference>
<dbReference type="PANTHER" id="PTHR31235">
    <property type="entry name" value="PEROXIDASE 25-RELATED"/>
    <property type="match status" value="1"/>
</dbReference>
<feature type="disulfide bond" evidence="19">
    <location>
        <begin position="119"/>
        <end position="320"/>
    </location>
</feature>
<keyword evidence="11 20" id="KW-0408">Iron</keyword>
<comment type="function">
    <text evidence="2">Removal of H(2)O(2), oxidation of toxic reductants, biosynthesis and degradation of lignin, suberization, auxin catabolism, response to environmental stresses such as wounding, pathogen attack and oxidative stress. These functions might be dependent on each isozyme/isoform in each plant tissue.</text>
</comment>
<dbReference type="Gene3D" id="1.10.520.10">
    <property type="match status" value="1"/>
</dbReference>
<feature type="signal peptide" evidence="20">
    <location>
        <begin position="1"/>
        <end position="23"/>
    </location>
</feature>
<evidence type="ECO:0000313" key="23">
    <source>
        <dbReference type="Proteomes" id="UP000289340"/>
    </source>
</evidence>
<dbReference type="Gene3D" id="1.10.420.10">
    <property type="entry name" value="Peroxidase, domain 2"/>
    <property type="match status" value="1"/>
</dbReference>
<gene>
    <name evidence="22" type="ORF">D0Y65_016238</name>
</gene>
<dbReference type="EC" id="1.11.1.7" evidence="3 20"/>
<feature type="disulfide bond" evidence="19">
    <location>
        <begin position="198"/>
        <end position="231"/>
    </location>
</feature>
<feature type="site" description="Transition state stabilizer" evidence="18">
    <location>
        <position position="61"/>
    </location>
</feature>
<evidence type="ECO:0000256" key="8">
    <source>
        <dbReference type="ARBA" id="ARBA00022729"/>
    </source>
</evidence>
<sequence>MESQSYFKALIIILIALIGSTQAQLQLGFYAKSCPKAEKIILKYVVEHIRNAPSLAAALIRMHFHDCFVNGCDGSVLVNSTQGNQAEKDSPPNLTLRGFGFIDTIKSVVEAECPGVVSCADILALTARDSVHSIGGPYWNVPTGRRDGVISKAEEALLSLPAPFHNLTTLLTLFGNVGLDVNDLVLLSGAQTIGVSHCSSIATRLYNFTGKGDTDPTLDNEYAKNLKTFKCKNINDNTTLIEMDPGSRNTFDLGYFKQVVKRRGLFQSDAALLESSTTRAIIARQLQSTQGFFAEFAKSMEKMGRINVKTGTEGEIRKQCARVNS</sequence>
<evidence type="ECO:0000256" key="9">
    <source>
        <dbReference type="ARBA" id="ARBA00022837"/>
    </source>
</evidence>
<evidence type="ECO:0000256" key="17">
    <source>
        <dbReference type="PIRSR" id="PIRSR600823-3"/>
    </source>
</evidence>
<keyword evidence="6 20" id="KW-0349">Heme</keyword>
<name>A0A445KG12_GLYSO</name>
<dbReference type="EMBL" id="QZWG01000006">
    <property type="protein sequence ID" value="RZC09807.1"/>
    <property type="molecule type" value="Genomic_DNA"/>
</dbReference>
<feature type="domain" description="Plant heme peroxidase family profile" evidence="21">
    <location>
        <begin position="24"/>
        <end position="324"/>
    </location>
</feature>
<keyword evidence="8 20" id="KW-0732">Signal</keyword>
<evidence type="ECO:0000256" key="4">
    <source>
        <dbReference type="ARBA" id="ARBA00022525"/>
    </source>
</evidence>
<keyword evidence="23" id="KW-1185">Reference proteome</keyword>
<dbReference type="GO" id="GO:0020037">
    <property type="term" value="F:heme binding"/>
    <property type="evidence" value="ECO:0007669"/>
    <property type="project" value="UniProtKB-UniRule"/>
</dbReference>
<keyword evidence="9 17" id="KW-0106">Calcium</keyword>
<comment type="cofactor">
    <cofactor evidence="20">
        <name>heme b</name>
        <dbReference type="ChEBI" id="CHEBI:60344"/>
    </cofactor>
    <text evidence="20">Binds 1 heme b (iron(II)-protoporphyrin IX) group per subunit.</text>
</comment>
<dbReference type="InterPro" id="IPR010255">
    <property type="entry name" value="Haem_peroxidase_sf"/>
</dbReference>
<dbReference type="SMR" id="A0A445KG12"/>
<comment type="catalytic activity">
    <reaction evidence="1 20">
        <text>2 a phenolic donor + H2O2 = 2 a phenolic radical donor + 2 H2O</text>
        <dbReference type="Rhea" id="RHEA:56136"/>
        <dbReference type="ChEBI" id="CHEBI:15377"/>
        <dbReference type="ChEBI" id="CHEBI:16240"/>
        <dbReference type="ChEBI" id="CHEBI:139520"/>
        <dbReference type="ChEBI" id="CHEBI:139521"/>
        <dbReference type="EC" id="1.11.1.7"/>
    </reaction>
</comment>
<dbReference type="GO" id="GO:0046872">
    <property type="term" value="F:metal ion binding"/>
    <property type="evidence" value="ECO:0007669"/>
    <property type="project" value="UniProtKB-UniRule"/>
</dbReference>
<evidence type="ECO:0000256" key="5">
    <source>
        <dbReference type="ARBA" id="ARBA00022559"/>
    </source>
</evidence>
<comment type="subcellular location">
    <subcellularLocation>
        <location evidence="20">Secreted</location>
    </subcellularLocation>
</comment>
<comment type="caution">
    <text evidence="22">The sequence shown here is derived from an EMBL/GenBank/DDBJ whole genome shotgun (WGS) entry which is preliminary data.</text>
</comment>
<dbReference type="InterPro" id="IPR000823">
    <property type="entry name" value="Peroxidase_pln"/>
</dbReference>